<keyword evidence="1" id="KW-1133">Transmembrane helix</keyword>
<organism evidence="2 3">
    <name type="scientific">Sphenostylis stenocarpa</name>
    <dbReference type="NCBI Taxonomy" id="92480"/>
    <lineage>
        <taxon>Eukaryota</taxon>
        <taxon>Viridiplantae</taxon>
        <taxon>Streptophyta</taxon>
        <taxon>Embryophyta</taxon>
        <taxon>Tracheophyta</taxon>
        <taxon>Spermatophyta</taxon>
        <taxon>Magnoliopsida</taxon>
        <taxon>eudicotyledons</taxon>
        <taxon>Gunneridae</taxon>
        <taxon>Pentapetalae</taxon>
        <taxon>rosids</taxon>
        <taxon>fabids</taxon>
        <taxon>Fabales</taxon>
        <taxon>Fabaceae</taxon>
        <taxon>Papilionoideae</taxon>
        <taxon>50 kb inversion clade</taxon>
        <taxon>NPAAA clade</taxon>
        <taxon>indigoferoid/millettioid clade</taxon>
        <taxon>Phaseoleae</taxon>
        <taxon>Sphenostylis</taxon>
    </lineage>
</organism>
<name>A0AA86SBN6_9FABA</name>
<keyword evidence="1" id="KW-0812">Transmembrane</keyword>
<evidence type="ECO:0000313" key="3">
    <source>
        <dbReference type="Proteomes" id="UP001189624"/>
    </source>
</evidence>
<accession>A0AA86SBN6</accession>
<feature type="transmembrane region" description="Helical" evidence="1">
    <location>
        <begin position="16"/>
        <end position="38"/>
    </location>
</feature>
<proteinExistence type="predicted"/>
<evidence type="ECO:0000313" key="2">
    <source>
        <dbReference type="EMBL" id="CAJ1935595.1"/>
    </source>
</evidence>
<protein>
    <submittedName>
        <fullName evidence="2">Uncharacterized protein</fullName>
    </submittedName>
</protein>
<keyword evidence="3" id="KW-1185">Reference proteome</keyword>
<dbReference type="Proteomes" id="UP001189624">
    <property type="component" value="Chromosome 3"/>
</dbReference>
<dbReference type="Gramene" id="rna-AYBTSS11_LOCUS6994">
    <property type="protein sequence ID" value="CAJ1935595.1"/>
    <property type="gene ID" value="gene-AYBTSS11_LOCUS6994"/>
</dbReference>
<dbReference type="EMBL" id="OY731400">
    <property type="protein sequence ID" value="CAJ1935595.1"/>
    <property type="molecule type" value="Genomic_DNA"/>
</dbReference>
<keyword evidence="1" id="KW-0472">Membrane</keyword>
<gene>
    <name evidence="2" type="ORF">AYBTSS11_LOCUS6994</name>
</gene>
<dbReference type="AlphaFoldDB" id="A0AA86SBN6"/>
<sequence length="112" mass="12632">MDLGDRKFGRGRQNDFILYQILFGLTLASLASFGLTFCKVGTKRWLQREELGAVAGCKASYLPKMQLPEHVNLQLKCTAEMSTVVGWKQCFQSMGIQEKGPVQILSWEVFIV</sequence>
<evidence type="ECO:0000256" key="1">
    <source>
        <dbReference type="SAM" id="Phobius"/>
    </source>
</evidence>
<reference evidence="2" key="1">
    <citation type="submission" date="2023-10" db="EMBL/GenBank/DDBJ databases">
        <authorList>
            <person name="Domelevo Entfellner J.-B."/>
        </authorList>
    </citation>
    <scope>NUCLEOTIDE SEQUENCE</scope>
</reference>